<keyword evidence="5" id="KW-1185">Reference proteome</keyword>
<keyword evidence="2" id="KW-0472">Membrane</keyword>
<evidence type="ECO:0000256" key="1">
    <source>
        <dbReference type="ARBA" id="ARBA00006468"/>
    </source>
</evidence>
<comment type="similarity">
    <text evidence="1">Belongs to the formin-like family. Class-II subfamily.</text>
</comment>
<reference evidence="4" key="1">
    <citation type="submission" date="2023-04" db="EMBL/GenBank/DDBJ databases">
        <authorList>
            <person name="Vijverberg K."/>
            <person name="Xiong W."/>
            <person name="Schranz E."/>
        </authorList>
    </citation>
    <scope>NUCLEOTIDE SEQUENCE</scope>
</reference>
<dbReference type="InterPro" id="IPR042201">
    <property type="entry name" value="FH2_Formin_sf"/>
</dbReference>
<evidence type="ECO:0000259" key="3">
    <source>
        <dbReference type="Pfam" id="PF02181"/>
    </source>
</evidence>
<feature type="transmembrane region" description="Helical" evidence="2">
    <location>
        <begin position="215"/>
        <end position="235"/>
    </location>
</feature>
<proteinExistence type="inferred from homology"/>
<dbReference type="PANTHER" id="PTHR45733">
    <property type="entry name" value="FORMIN-J"/>
    <property type="match status" value="1"/>
</dbReference>
<dbReference type="AlphaFoldDB" id="A0AA35YWX3"/>
<evidence type="ECO:0000313" key="5">
    <source>
        <dbReference type="Proteomes" id="UP001177003"/>
    </source>
</evidence>
<keyword evidence="2" id="KW-1133">Transmembrane helix</keyword>
<dbReference type="InterPro" id="IPR015425">
    <property type="entry name" value="FH2_Formin"/>
</dbReference>
<sequence>MGTKTRAFFFKNVTGTFILSYLTSFVSALTHHHCPQHPPSLLASHSGGTPALSTNASSTTMLHCPMPVSVLKHHTWRNRIQICLDYFGCQSFYVTLKLMEKFKTIEDASDREGRGITQYYSLQMRTCTKSHMIIKDRAINRVDKFSTSIMLSSLWHITKIPLAVCKRMHLHLINWSVLIVITPNRAKSMEQSFVSDPKGAKLRCLVVLAARNSTAVVFLGTFCAIGIMTIIFVVLGRTFHYIDEILPFRSSAKLKRVMQTILSLGNALNQGTARGSAIGFRLDSLLKLTNTQDEEVDDFRNSRLKKEKKIKRCMQ</sequence>
<evidence type="ECO:0000256" key="2">
    <source>
        <dbReference type="SAM" id="Phobius"/>
    </source>
</evidence>
<feature type="domain" description="FH2" evidence="3">
    <location>
        <begin position="249"/>
        <end position="294"/>
    </location>
</feature>
<dbReference type="Proteomes" id="UP001177003">
    <property type="component" value="Chromosome 4"/>
</dbReference>
<dbReference type="InterPro" id="IPR051144">
    <property type="entry name" value="Formin_homology_domain"/>
</dbReference>
<name>A0AA35YWX3_LACSI</name>
<gene>
    <name evidence="4" type="ORF">LSALG_LOCUS21442</name>
</gene>
<accession>A0AA35YWX3</accession>
<dbReference type="PANTHER" id="PTHR45733:SF8">
    <property type="entry name" value="FORMIN-J"/>
    <property type="match status" value="1"/>
</dbReference>
<dbReference type="EMBL" id="OX465080">
    <property type="protein sequence ID" value="CAI9281765.1"/>
    <property type="molecule type" value="Genomic_DNA"/>
</dbReference>
<keyword evidence="2" id="KW-0812">Transmembrane</keyword>
<organism evidence="4 5">
    <name type="scientific">Lactuca saligna</name>
    <name type="common">Willowleaf lettuce</name>
    <dbReference type="NCBI Taxonomy" id="75948"/>
    <lineage>
        <taxon>Eukaryota</taxon>
        <taxon>Viridiplantae</taxon>
        <taxon>Streptophyta</taxon>
        <taxon>Embryophyta</taxon>
        <taxon>Tracheophyta</taxon>
        <taxon>Spermatophyta</taxon>
        <taxon>Magnoliopsida</taxon>
        <taxon>eudicotyledons</taxon>
        <taxon>Gunneridae</taxon>
        <taxon>Pentapetalae</taxon>
        <taxon>asterids</taxon>
        <taxon>campanulids</taxon>
        <taxon>Asterales</taxon>
        <taxon>Asteraceae</taxon>
        <taxon>Cichorioideae</taxon>
        <taxon>Cichorieae</taxon>
        <taxon>Lactucinae</taxon>
        <taxon>Lactuca</taxon>
    </lineage>
</organism>
<dbReference type="Pfam" id="PF02181">
    <property type="entry name" value="FH2"/>
    <property type="match status" value="1"/>
</dbReference>
<dbReference type="SUPFAM" id="SSF101447">
    <property type="entry name" value="Formin homology 2 domain (FH2 domain)"/>
    <property type="match status" value="1"/>
</dbReference>
<dbReference type="Gene3D" id="1.20.58.2220">
    <property type="entry name" value="Formin, FH2 domain"/>
    <property type="match status" value="1"/>
</dbReference>
<protein>
    <recommendedName>
        <fullName evidence="3">FH2 domain-containing protein</fullName>
    </recommendedName>
</protein>
<evidence type="ECO:0000313" key="4">
    <source>
        <dbReference type="EMBL" id="CAI9281765.1"/>
    </source>
</evidence>